<dbReference type="PANTHER" id="PTHR30085:SF7">
    <property type="entry name" value="AMINO-ACID ABC TRANSPORTER-BINDING PROTEIN YHDW-RELATED"/>
    <property type="match status" value="1"/>
</dbReference>
<evidence type="ECO:0000313" key="7">
    <source>
        <dbReference type="Proteomes" id="UP000298579"/>
    </source>
</evidence>
<reference evidence="6 7" key="1">
    <citation type="submission" date="2019-04" db="EMBL/GenBank/DDBJ databases">
        <title>Complete genome sequence of Agrobacterium tumefaciens CFBP5877.</title>
        <authorList>
            <person name="Huang Y.-Y."/>
            <person name="Chiang H.-Y."/>
            <person name="Chou L."/>
            <person name="Lai E.-M."/>
            <person name="Kuo C.-H."/>
        </authorList>
    </citation>
    <scope>NUCLEOTIDE SEQUENCE [LARGE SCALE GENOMIC DNA]</scope>
    <source>
        <strain evidence="6 7">CFBP5877</strain>
    </source>
</reference>
<evidence type="ECO:0000259" key="5">
    <source>
        <dbReference type="SMART" id="SM00062"/>
    </source>
</evidence>
<accession>A0AAE6BEF5</accession>
<comment type="similarity">
    <text evidence="1">Belongs to the bacterial solute-binding protein 3 family.</text>
</comment>
<feature type="domain" description="Solute-binding protein family 3/N-terminal" evidence="5">
    <location>
        <begin position="42"/>
        <end position="272"/>
    </location>
</feature>
<dbReference type="GO" id="GO:0006865">
    <property type="term" value="P:amino acid transport"/>
    <property type="evidence" value="ECO:0007669"/>
    <property type="project" value="TreeGrafter"/>
</dbReference>
<dbReference type="InterPro" id="IPR051455">
    <property type="entry name" value="Bact_solute-bind_prot3"/>
</dbReference>
<sequence length="348" mass="37792">MIRKIGMGIIFCLSLAATAPAFAQTAPDVKSPTLKAVVERGSLSCPGHNGSYLGFAELDDKGKWKGLDIDLCRALATAIFGTPDKLKVVPLSWVQRWPALQGGDVDIIIKITAGTLSRDTELGFQFSNPYYLGTTKVLAHKKLGISEMKEADGGTVCIMAGSVQEKNTANYVKRLGIKLEPVVLEKSEELHEAYFSGRCDLLVEFGPSLAIARLKAASPDDHVILPDILAASPEVMVVRQNDDAWLDVANWMLSALLFAEQEGITSANVDEMQATPPTPEIAKLLGVTPGMGKPLGLSDKWAYNVIKHVGNFEEIYERNIGMGSPYKMPREVNALWNKGGALYPYVID</sequence>
<dbReference type="EMBL" id="CP039897">
    <property type="protein sequence ID" value="QCL79932.1"/>
    <property type="molecule type" value="Genomic_DNA"/>
</dbReference>
<dbReference type="Pfam" id="PF00497">
    <property type="entry name" value="SBP_bac_3"/>
    <property type="match status" value="1"/>
</dbReference>
<dbReference type="SUPFAM" id="SSF53850">
    <property type="entry name" value="Periplasmic binding protein-like II"/>
    <property type="match status" value="1"/>
</dbReference>
<keyword evidence="3 4" id="KW-0732">Signal</keyword>
<dbReference type="Proteomes" id="UP000298579">
    <property type="component" value="Chromosome circular"/>
</dbReference>
<protein>
    <submittedName>
        <fullName evidence="6">Amino acid ABC transporter substrate-binding protein</fullName>
    </submittedName>
</protein>
<feature type="chain" id="PRO_5042141071" evidence="4">
    <location>
        <begin position="24"/>
        <end position="348"/>
    </location>
</feature>
<evidence type="ECO:0000256" key="1">
    <source>
        <dbReference type="ARBA" id="ARBA00010333"/>
    </source>
</evidence>
<gene>
    <name evidence="6" type="ORF">CFBP5877_13240</name>
</gene>
<dbReference type="AlphaFoldDB" id="A0AAE6BEF5"/>
<dbReference type="CDD" id="cd13692">
    <property type="entry name" value="PBP2_BztA"/>
    <property type="match status" value="1"/>
</dbReference>
<dbReference type="PANTHER" id="PTHR30085">
    <property type="entry name" value="AMINO ACID ABC TRANSPORTER PERMEASE"/>
    <property type="match status" value="1"/>
</dbReference>
<evidence type="ECO:0000256" key="4">
    <source>
        <dbReference type="SAM" id="SignalP"/>
    </source>
</evidence>
<evidence type="ECO:0000256" key="3">
    <source>
        <dbReference type="ARBA" id="ARBA00022729"/>
    </source>
</evidence>
<organism evidence="6 7">
    <name type="scientific">Agrobacterium tumefaciens</name>
    <dbReference type="NCBI Taxonomy" id="358"/>
    <lineage>
        <taxon>Bacteria</taxon>
        <taxon>Pseudomonadati</taxon>
        <taxon>Pseudomonadota</taxon>
        <taxon>Alphaproteobacteria</taxon>
        <taxon>Hyphomicrobiales</taxon>
        <taxon>Rhizobiaceae</taxon>
        <taxon>Rhizobium/Agrobacterium group</taxon>
        <taxon>Agrobacterium</taxon>
        <taxon>Agrobacterium tumefaciens complex</taxon>
    </lineage>
</organism>
<proteinExistence type="inferred from homology"/>
<dbReference type="SMART" id="SM00062">
    <property type="entry name" value="PBPb"/>
    <property type="match status" value="1"/>
</dbReference>
<feature type="signal peptide" evidence="4">
    <location>
        <begin position="1"/>
        <end position="23"/>
    </location>
</feature>
<dbReference type="Gene3D" id="3.40.190.10">
    <property type="entry name" value="Periplasmic binding protein-like II"/>
    <property type="match status" value="2"/>
</dbReference>
<keyword evidence="2" id="KW-0813">Transport</keyword>
<evidence type="ECO:0000256" key="2">
    <source>
        <dbReference type="ARBA" id="ARBA00022448"/>
    </source>
</evidence>
<dbReference type="InterPro" id="IPR001638">
    <property type="entry name" value="Solute-binding_3/MltF_N"/>
</dbReference>
<name>A0AAE6BEF5_AGRTU</name>
<evidence type="ECO:0000313" key="6">
    <source>
        <dbReference type="EMBL" id="QCL79932.1"/>
    </source>
</evidence>